<dbReference type="Pfam" id="PF08740">
    <property type="entry name" value="BCS1_N"/>
    <property type="match status" value="1"/>
</dbReference>
<name>Q0C817_ASPTN</name>
<accession>Q0C817</accession>
<dbReference type="Proteomes" id="UP000007963">
    <property type="component" value="Unassembled WGS sequence"/>
</dbReference>
<dbReference type="RefSeq" id="XP_001209469.1">
    <property type="nucleotide sequence ID" value="XM_001209469.1"/>
</dbReference>
<dbReference type="HOGENOM" id="CLU_1547219_0_0_1"/>
<dbReference type="GeneID" id="4319531"/>
<gene>
    <name evidence="2" type="ORF">ATEG_10167</name>
</gene>
<reference evidence="3" key="1">
    <citation type="submission" date="2005-09" db="EMBL/GenBank/DDBJ databases">
        <title>Annotation of the Aspergillus terreus NIH2624 genome.</title>
        <authorList>
            <person name="Birren B.W."/>
            <person name="Lander E.S."/>
            <person name="Galagan J.E."/>
            <person name="Nusbaum C."/>
            <person name="Devon K."/>
            <person name="Henn M."/>
            <person name="Ma L.-J."/>
            <person name="Jaffe D.B."/>
            <person name="Butler J."/>
            <person name="Alvarez P."/>
            <person name="Gnerre S."/>
            <person name="Grabherr M."/>
            <person name="Kleber M."/>
            <person name="Mauceli E.W."/>
            <person name="Brockman W."/>
            <person name="Rounsley S."/>
            <person name="Young S.K."/>
            <person name="LaButti K."/>
            <person name="Pushparaj V."/>
            <person name="DeCaprio D."/>
            <person name="Crawford M."/>
            <person name="Koehrsen M."/>
            <person name="Engels R."/>
            <person name="Montgomery P."/>
            <person name="Pearson M."/>
            <person name="Howarth C."/>
            <person name="Larson L."/>
            <person name="Luoma S."/>
            <person name="White J."/>
            <person name="Alvarado L."/>
            <person name="Kodira C.D."/>
            <person name="Zeng Q."/>
            <person name="Oleary S."/>
            <person name="Yandava C."/>
            <person name="Denning D.W."/>
            <person name="Nierman W.C."/>
            <person name="Milne T."/>
            <person name="Madden K."/>
        </authorList>
    </citation>
    <scope>NUCLEOTIDE SEQUENCE [LARGE SCALE GENOMIC DNA]</scope>
    <source>
        <strain evidence="3">NIH 2624 / FGSC A1156</strain>
    </source>
</reference>
<sequence length="173" mass="19848">MAGTKASYITPWLWKDEDEQEEEEEVVVVITCYTPKKGGLYLFRYKRPLFGLCRQATSKGDSLWFAHMENIMLYTGPWNQQLLRELMDEIQEESHRQESNYITIYRGMKEKLYEWVPIARNLCRSISTVTFFSLRLACGIGSATSLTDLDTSFTPLPGRASQVCVSPPPVFSA</sequence>
<evidence type="ECO:0000313" key="3">
    <source>
        <dbReference type="Proteomes" id="UP000007963"/>
    </source>
</evidence>
<evidence type="ECO:0000259" key="1">
    <source>
        <dbReference type="Pfam" id="PF08740"/>
    </source>
</evidence>
<dbReference type="AlphaFoldDB" id="Q0C817"/>
<dbReference type="VEuPathDB" id="FungiDB:ATEG_10167"/>
<feature type="domain" description="BCS1 N-terminal" evidence="1">
    <location>
        <begin position="30"/>
        <end position="129"/>
    </location>
</feature>
<protein>
    <recommendedName>
        <fullName evidence="1">BCS1 N-terminal domain-containing protein</fullName>
    </recommendedName>
</protein>
<proteinExistence type="predicted"/>
<organism evidence="2 3">
    <name type="scientific">Aspergillus terreus (strain NIH 2624 / FGSC A1156)</name>
    <dbReference type="NCBI Taxonomy" id="341663"/>
    <lineage>
        <taxon>Eukaryota</taxon>
        <taxon>Fungi</taxon>
        <taxon>Dikarya</taxon>
        <taxon>Ascomycota</taxon>
        <taxon>Pezizomycotina</taxon>
        <taxon>Eurotiomycetes</taxon>
        <taxon>Eurotiomycetidae</taxon>
        <taxon>Eurotiales</taxon>
        <taxon>Aspergillaceae</taxon>
        <taxon>Aspergillus</taxon>
        <taxon>Aspergillus subgen. Circumdati</taxon>
    </lineage>
</organism>
<dbReference type="InterPro" id="IPR014851">
    <property type="entry name" value="BCS1_N"/>
</dbReference>
<dbReference type="STRING" id="341663.Q0C817"/>
<evidence type="ECO:0000313" key="2">
    <source>
        <dbReference type="EMBL" id="EAU29616.1"/>
    </source>
</evidence>
<dbReference type="EMBL" id="CH476609">
    <property type="protein sequence ID" value="EAU29616.1"/>
    <property type="molecule type" value="Genomic_DNA"/>
</dbReference>